<evidence type="ECO:0000313" key="1">
    <source>
        <dbReference type="EMBL" id="MCK8480913.1"/>
    </source>
</evidence>
<sequence length="248" mass="28647">MTSELKKLEALFLEGLVNIDKSVNFLTEKSVQSFEKLKSENTNFIRAHKSSFNDVTSFIKNDYRSLTQSLEQNNDLLGALLQKTEENIIKNRELKPLLINSNDELEKVYGKIKMLITNYEKSINDIQDEMESSLHNIESILESKIKQLATSGEKTIQDSIENSKVTIAKVTEETNNGLKKVLKENQIKRLVEKVEIIDSEFKMGLEEVQESISKLDEVFIKKFKEFLESNKNSKSKSPFNDLKKWWDS</sequence>
<proteinExistence type="predicted"/>
<accession>A0ABT0H968</accession>
<gene>
    <name evidence="1" type="ORF">MUY34_09780</name>
</gene>
<dbReference type="RefSeq" id="WP_248412926.1">
    <property type="nucleotide sequence ID" value="NZ_JALPQF010000008.1"/>
</dbReference>
<protein>
    <submittedName>
        <fullName evidence="1">Uncharacterized protein</fullName>
    </submittedName>
</protein>
<comment type="caution">
    <text evidence="1">The sequence shown here is derived from an EMBL/GenBank/DDBJ whole genome shotgun (WGS) entry which is preliminary data.</text>
</comment>
<dbReference type="EMBL" id="JALPQF010000008">
    <property type="protein sequence ID" value="MCK8480913.1"/>
    <property type="molecule type" value="Genomic_DNA"/>
</dbReference>
<evidence type="ECO:0000313" key="2">
    <source>
        <dbReference type="Proteomes" id="UP001203687"/>
    </source>
</evidence>
<reference evidence="1" key="1">
    <citation type="submission" date="2022-04" db="EMBL/GenBank/DDBJ databases">
        <authorList>
            <person name="Ren T."/>
        </authorList>
    </citation>
    <scope>NUCLEOTIDE SEQUENCE</scope>
    <source>
        <strain evidence="1">F63249</strain>
    </source>
</reference>
<keyword evidence="2" id="KW-1185">Reference proteome</keyword>
<dbReference type="Proteomes" id="UP001203687">
    <property type="component" value="Unassembled WGS sequence"/>
</dbReference>
<name>A0ABT0H968_9FLAO</name>
<organism evidence="1 2">
    <name type="scientific">Psychroserpens algicola</name>
    <dbReference type="NCBI Taxonomy" id="1719034"/>
    <lineage>
        <taxon>Bacteria</taxon>
        <taxon>Pseudomonadati</taxon>
        <taxon>Bacteroidota</taxon>
        <taxon>Flavobacteriia</taxon>
        <taxon>Flavobacteriales</taxon>
        <taxon>Flavobacteriaceae</taxon>
        <taxon>Psychroserpens</taxon>
    </lineage>
</organism>